<dbReference type="GO" id="GO:0004042">
    <property type="term" value="F:L-glutamate N-acetyltransferase activity"/>
    <property type="evidence" value="ECO:0007669"/>
    <property type="project" value="TreeGrafter"/>
</dbReference>
<dbReference type="PANTHER" id="PTHR23342:SF0">
    <property type="entry name" value="N-ACETYLGLUTAMATE SYNTHASE, MITOCHONDRIAL"/>
    <property type="match status" value="1"/>
</dbReference>
<comment type="caution">
    <text evidence="4">The sequence shown here is derived from an EMBL/GenBank/DDBJ whole genome shotgun (WGS) entry which is preliminary data.</text>
</comment>
<dbReference type="PROSITE" id="PS51731">
    <property type="entry name" value="GNAT_NAGS"/>
    <property type="match status" value="1"/>
</dbReference>
<dbReference type="OrthoDB" id="438291at2759"/>
<keyword evidence="5" id="KW-1185">Reference proteome</keyword>
<dbReference type="CDD" id="cd03173">
    <property type="entry name" value="DUF619-like"/>
    <property type="match status" value="1"/>
</dbReference>
<keyword evidence="2" id="KW-0808">Transferase</keyword>
<keyword evidence="4" id="KW-0418">Kinase</keyword>
<dbReference type="PhylomeDB" id="A0A0A2LDL8"/>
<dbReference type="Proteomes" id="UP000030104">
    <property type="component" value="Unassembled WGS sequence"/>
</dbReference>
<dbReference type="UniPathway" id="UPA00068"/>
<reference evidence="4 5" key="1">
    <citation type="journal article" date="2015" name="Mol. Plant Microbe Interact.">
        <title>Genome, transcriptome, and functional analyses of Penicillium expansum provide new insights into secondary metabolism and pathogenicity.</title>
        <authorList>
            <person name="Ballester A.R."/>
            <person name="Marcet-Houben M."/>
            <person name="Levin E."/>
            <person name="Sela N."/>
            <person name="Selma-Lazaro C."/>
            <person name="Carmona L."/>
            <person name="Wisniewski M."/>
            <person name="Droby S."/>
            <person name="Gonzalez-Candelas L."/>
            <person name="Gabaldon T."/>
        </authorList>
    </citation>
    <scope>NUCLEOTIDE SEQUENCE [LARGE SCALE GENOMIC DNA]</scope>
    <source>
        <strain evidence="4 5">PHI-1</strain>
    </source>
</reference>
<dbReference type="Pfam" id="PF00696">
    <property type="entry name" value="AA_kinase"/>
    <property type="match status" value="1"/>
</dbReference>
<dbReference type="EMBL" id="JQGA01000071">
    <property type="protein sequence ID" value="KGO78009.1"/>
    <property type="molecule type" value="Genomic_DNA"/>
</dbReference>
<dbReference type="InterPro" id="IPR036393">
    <property type="entry name" value="AceGlu_kinase-like_sf"/>
</dbReference>
<comment type="pathway">
    <text evidence="1">Amino-acid biosynthesis; L-arginine biosynthesis.</text>
</comment>
<dbReference type="HOGENOM" id="CLU_581520_0_0_1"/>
<organism evidence="4 5">
    <name type="scientific">Penicillium italicum</name>
    <name type="common">Blue mold</name>
    <dbReference type="NCBI Taxonomy" id="40296"/>
    <lineage>
        <taxon>Eukaryota</taxon>
        <taxon>Fungi</taxon>
        <taxon>Dikarya</taxon>
        <taxon>Ascomycota</taxon>
        <taxon>Pezizomycotina</taxon>
        <taxon>Eurotiomycetes</taxon>
        <taxon>Eurotiomycetidae</taxon>
        <taxon>Eurotiales</taxon>
        <taxon>Aspergillaceae</taxon>
        <taxon>Penicillium</taxon>
    </lineage>
</organism>
<protein>
    <submittedName>
        <fullName evidence="4">Aspartate/glutamate/uridylate kinase</fullName>
    </submittedName>
</protein>
<dbReference type="Gene3D" id="3.40.1160.10">
    <property type="entry name" value="Acetylglutamate kinase-like"/>
    <property type="match status" value="1"/>
</dbReference>
<dbReference type="InterPro" id="IPR006855">
    <property type="entry name" value="Vertebrate-like_GNAT_dom"/>
</dbReference>
<dbReference type="STRING" id="40296.A0A0A2LDL8"/>
<accession>A0A0A2LDL8</accession>
<name>A0A0A2LDL8_PENIT</name>
<dbReference type="Pfam" id="PF04768">
    <property type="entry name" value="NAT"/>
    <property type="match status" value="1"/>
</dbReference>
<evidence type="ECO:0000313" key="4">
    <source>
        <dbReference type="EMBL" id="KGO78009.1"/>
    </source>
</evidence>
<evidence type="ECO:0000256" key="1">
    <source>
        <dbReference type="ARBA" id="ARBA00004730"/>
    </source>
</evidence>
<dbReference type="GO" id="GO:0005759">
    <property type="term" value="C:mitochondrial matrix"/>
    <property type="evidence" value="ECO:0007669"/>
    <property type="project" value="TreeGrafter"/>
</dbReference>
<dbReference type="PANTHER" id="PTHR23342">
    <property type="entry name" value="N-ACETYLGLUTAMATE SYNTHASE"/>
    <property type="match status" value="1"/>
</dbReference>
<dbReference type="GO" id="GO:0006526">
    <property type="term" value="P:L-arginine biosynthetic process"/>
    <property type="evidence" value="ECO:0007669"/>
    <property type="project" value="UniProtKB-UniPathway"/>
</dbReference>
<dbReference type="GO" id="GO:0003991">
    <property type="term" value="F:acetylglutamate kinase activity"/>
    <property type="evidence" value="ECO:0007669"/>
    <property type="project" value="TreeGrafter"/>
</dbReference>
<proteinExistence type="predicted"/>
<gene>
    <name evidence="4" type="ORF">PITC_025370</name>
</gene>
<feature type="domain" description="N-acetyltransferase" evidence="3">
    <location>
        <begin position="298"/>
        <end position="470"/>
    </location>
</feature>
<dbReference type="OMA" id="FQTCYHS"/>
<evidence type="ECO:0000259" key="3">
    <source>
        <dbReference type="PROSITE" id="PS51731"/>
    </source>
</evidence>
<dbReference type="InterPro" id="IPR001048">
    <property type="entry name" value="Asp/Glu/Uridylate_kinase"/>
</dbReference>
<dbReference type="Gene3D" id="3.40.630.30">
    <property type="match status" value="1"/>
</dbReference>
<evidence type="ECO:0000256" key="2">
    <source>
        <dbReference type="ARBA" id="ARBA00022679"/>
    </source>
</evidence>
<dbReference type="SUPFAM" id="SSF53633">
    <property type="entry name" value="Carbamate kinase-like"/>
    <property type="match status" value="1"/>
</dbReference>
<evidence type="ECO:0000313" key="5">
    <source>
        <dbReference type="Proteomes" id="UP000030104"/>
    </source>
</evidence>
<sequence>MLAPLLGLCGLPTRASWGYLSVQSSRGQRFCMHTNRGIITQLLHLIDSTQHIQQYLGQFHPSQGESLAVIALGPDSLSPPRTAVREQLEQLADSLAFLRRVGLFPVVVHGELDLDLPSISRVEGPNDQPNRLCRIRTTNYQLSALLEQQDVETRPISSGIFTAVSESDGTMSYHQGHVTDIATQGIKSAIHNGYIPVVAALGTSSAESRTYALDPHDAVAQLARVLQPLRSIFLVRDASPSSLSALIATSPAMHDLARELRPRASIMLGEATALRSTIFPDPALWTVLRNPPIVQSATSLQDFPSREALRTALQRHVISNGAIDIDALLTQLETRDFIAYFDHDPISSAPEQTVNNLALVFTQASFPWQFAPSLPSGDAAAYAPRSMATSVEQDSIIGNISELALFSIFHLDWHNGVAERFWDRIREDHVSLWGSLAETDPNLSWWLTRSSGRIKRQLEGKIYMWYGPVT</sequence>
<dbReference type="AlphaFoldDB" id="A0A0A2LDL8"/>